<evidence type="ECO:0000313" key="4">
    <source>
        <dbReference type="Proteomes" id="UP000594468"/>
    </source>
</evidence>
<evidence type="ECO:0008006" key="5">
    <source>
        <dbReference type="Google" id="ProtNLM"/>
    </source>
</evidence>
<protein>
    <recommendedName>
        <fullName evidence="5">Phage protein</fullName>
    </recommendedName>
</protein>
<evidence type="ECO:0000256" key="2">
    <source>
        <dbReference type="SAM" id="MobiDB-lite"/>
    </source>
</evidence>
<dbReference type="AlphaFoldDB" id="A0A7S8ID10"/>
<accession>A0A7S8ID10</accession>
<name>A0A7S8ID10_9CHLR</name>
<feature type="coiled-coil region" evidence="1">
    <location>
        <begin position="73"/>
        <end position="109"/>
    </location>
</feature>
<dbReference type="EMBL" id="CP062983">
    <property type="protein sequence ID" value="QPC81061.1"/>
    <property type="molecule type" value="Genomic_DNA"/>
</dbReference>
<dbReference type="RefSeq" id="WP_195169134.1">
    <property type="nucleotide sequence ID" value="NZ_CP062983.1"/>
</dbReference>
<keyword evidence="4" id="KW-1185">Reference proteome</keyword>
<proteinExistence type="predicted"/>
<evidence type="ECO:0000313" key="3">
    <source>
        <dbReference type="EMBL" id="QPC81061.1"/>
    </source>
</evidence>
<keyword evidence="1" id="KW-0175">Coiled coil</keyword>
<feature type="region of interest" description="Disordered" evidence="2">
    <location>
        <begin position="181"/>
        <end position="234"/>
    </location>
</feature>
<evidence type="ECO:0000256" key="1">
    <source>
        <dbReference type="SAM" id="Coils"/>
    </source>
</evidence>
<organism evidence="3 4">
    <name type="scientific">Phototrophicus methaneseepsis</name>
    <dbReference type="NCBI Taxonomy" id="2710758"/>
    <lineage>
        <taxon>Bacteria</taxon>
        <taxon>Bacillati</taxon>
        <taxon>Chloroflexota</taxon>
        <taxon>Candidatus Thermofontia</taxon>
        <taxon>Phototrophicales</taxon>
        <taxon>Phototrophicaceae</taxon>
        <taxon>Phototrophicus</taxon>
    </lineage>
</organism>
<gene>
    <name evidence="3" type="ORF">G4Y79_15260</name>
</gene>
<feature type="region of interest" description="Disordered" evidence="2">
    <location>
        <begin position="32"/>
        <end position="64"/>
    </location>
</feature>
<sequence length="234" mass="26178">MLTTQRHIVRTARRLNAEGAISLFKRRSWYADENQGNDGSDSPDGQSNGGDGNNTDEIDLSAVPESVRRHYERREAQLKQEAAQRRLESKELSERLQKLEAAQSQQLEEQGNFRALADKHAQTVADLRPYKDMAERYEARFRDSNEKRIAAIPEHMRPLVPTEYSPEKLSDWLDNNVARLTTPKAPDLDSGAGGGSGKQSKIEVTEADRLAAEAATRSGYPMTAEDIAKRRGQG</sequence>
<feature type="compositionally biased region" description="Basic and acidic residues" evidence="2">
    <location>
        <begin position="200"/>
        <end position="211"/>
    </location>
</feature>
<reference evidence="3 4" key="1">
    <citation type="submission" date="2020-02" db="EMBL/GenBank/DDBJ databases">
        <authorList>
            <person name="Zheng R.K."/>
            <person name="Sun C.M."/>
        </authorList>
    </citation>
    <scope>NUCLEOTIDE SEQUENCE [LARGE SCALE GENOMIC DNA]</scope>
    <source>
        <strain evidence="4">rifampicinis</strain>
    </source>
</reference>
<dbReference type="Proteomes" id="UP000594468">
    <property type="component" value="Chromosome"/>
</dbReference>
<dbReference type="KEGG" id="pmet:G4Y79_15260"/>
<feature type="compositionally biased region" description="Polar residues" evidence="2">
    <location>
        <begin position="34"/>
        <end position="46"/>
    </location>
</feature>